<name>A0ABU0YHV6_9PROT</name>
<feature type="modified residue" description="4-aspartylphosphate" evidence="4">
    <location>
        <position position="759"/>
    </location>
</feature>
<dbReference type="SUPFAM" id="SSF52172">
    <property type="entry name" value="CheY-like"/>
    <property type="match status" value="1"/>
</dbReference>
<dbReference type="SMART" id="SM00387">
    <property type="entry name" value="HATPase_c"/>
    <property type="match status" value="1"/>
</dbReference>
<organism evidence="9 10">
    <name type="scientific">Dongia sedimenti</name>
    <dbReference type="NCBI Taxonomy" id="3064282"/>
    <lineage>
        <taxon>Bacteria</taxon>
        <taxon>Pseudomonadati</taxon>
        <taxon>Pseudomonadota</taxon>
        <taxon>Alphaproteobacteria</taxon>
        <taxon>Rhodospirillales</taxon>
        <taxon>Dongiaceae</taxon>
        <taxon>Dongia</taxon>
    </lineage>
</organism>
<keyword evidence="10" id="KW-1185">Reference proteome</keyword>
<accession>A0ABU0YHV6</accession>
<proteinExistence type="predicted"/>
<evidence type="ECO:0000259" key="6">
    <source>
        <dbReference type="PROSITE" id="PS50109"/>
    </source>
</evidence>
<dbReference type="Pfam" id="PF00512">
    <property type="entry name" value="HisKA"/>
    <property type="match status" value="1"/>
</dbReference>
<evidence type="ECO:0000259" key="8">
    <source>
        <dbReference type="PROSITE" id="PS50112"/>
    </source>
</evidence>
<dbReference type="EMBL" id="JAUYVI010000002">
    <property type="protein sequence ID" value="MDQ7247299.1"/>
    <property type="molecule type" value="Genomic_DNA"/>
</dbReference>
<keyword evidence="5" id="KW-0472">Membrane</keyword>
<evidence type="ECO:0000259" key="7">
    <source>
        <dbReference type="PROSITE" id="PS50110"/>
    </source>
</evidence>
<dbReference type="Gene3D" id="3.40.50.2300">
    <property type="match status" value="1"/>
</dbReference>
<dbReference type="CDD" id="cd00130">
    <property type="entry name" value="PAS"/>
    <property type="match status" value="1"/>
</dbReference>
<dbReference type="InterPro" id="IPR003594">
    <property type="entry name" value="HATPase_dom"/>
</dbReference>
<dbReference type="PROSITE" id="PS50112">
    <property type="entry name" value="PAS"/>
    <property type="match status" value="2"/>
</dbReference>
<dbReference type="PRINTS" id="PR00344">
    <property type="entry name" value="BCTRLSENSOR"/>
</dbReference>
<dbReference type="CDD" id="cd00082">
    <property type="entry name" value="HisKA"/>
    <property type="match status" value="1"/>
</dbReference>
<dbReference type="PROSITE" id="PS50110">
    <property type="entry name" value="RESPONSE_REGULATORY"/>
    <property type="match status" value="1"/>
</dbReference>
<evidence type="ECO:0000313" key="9">
    <source>
        <dbReference type="EMBL" id="MDQ7247299.1"/>
    </source>
</evidence>
<comment type="caution">
    <text evidence="9">The sequence shown here is derived from an EMBL/GenBank/DDBJ whole genome shotgun (WGS) entry which is preliminary data.</text>
</comment>
<dbReference type="InterPro" id="IPR013656">
    <property type="entry name" value="PAS_4"/>
</dbReference>
<dbReference type="InterPro" id="IPR035965">
    <property type="entry name" value="PAS-like_dom_sf"/>
</dbReference>
<dbReference type="RefSeq" id="WP_379954699.1">
    <property type="nucleotide sequence ID" value="NZ_JAUYVI010000002.1"/>
</dbReference>
<dbReference type="EC" id="2.7.13.3" evidence="2"/>
<feature type="domain" description="Histidine kinase" evidence="6">
    <location>
        <begin position="460"/>
        <end position="683"/>
    </location>
</feature>
<dbReference type="Pfam" id="PF02518">
    <property type="entry name" value="HATPase_c"/>
    <property type="match status" value="1"/>
</dbReference>
<feature type="domain" description="Response regulatory" evidence="7">
    <location>
        <begin position="708"/>
        <end position="824"/>
    </location>
</feature>
<dbReference type="Pfam" id="PF00072">
    <property type="entry name" value="Response_reg"/>
    <property type="match status" value="1"/>
</dbReference>
<dbReference type="InterPro" id="IPR003661">
    <property type="entry name" value="HisK_dim/P_dom"/>
</dbReference>
<evidence type="ECO:0000256" key="4">
    <source>
        <dbReference type="PROSITE-ProRule" id="PRU00169"/>
    </source>
</evidence>
<dbReference type="SMART" id="SM00388">
    <property type="entry name" value="HisKA"/>
    <property type="match status" value="1"/>
</dbReference>
<dbReference type="InterPro" id="IPR000014">
    <property type="entry name" value="PAS"/>
</dbReference>
<dbReference type="SUPFAM" id="SSF55874">
    <property type="entry name" value="ATPase domain of HSP90 chaperone/DNA topoisomerase II/histidine kinase"/>
    <property type="match status" value="1"/>
</dbReference>
<evidence type="ECO:0000256" key="1">
    <source>
        <dbReference type="ARBA" id="ARBA00000085"/>
    </source>
</evidence>
<keyword evidence="5" id="KW-0812">Transmembrane</keyword>
<evidence type="ECO:0000256" key="5">
    <source>
        <dbReference type="SAM" id="Phobius"/>
    </source>
</evidence>
<dbReference type="InterPro" id="IPR004358">
    <property type="entry name" value="Sig_transdc_His_kin-like_C"/>
</dbReference>
<sequence length="825" mass="91060">MRAGGLKAWRRRAQAGLPLFLWSLLLWTGAAHAQEDTWLARNSWAAGPLSVLLLLAGIGTALALVRAGRRRDLLMQSFDTSGQARQLVGPNRKIIFANAAYRRIFARHQVPLPEALEDMVEPGSTSAELLRQLPRTIAEGGRARVELQVKLRDGEADWFDVQAQRLKGGDNYVLWSCDIVTTQRQIEEYIRSDHEKFADLIEHAPIGFYSVDEKGDFLFVNSTLAGWLGLQAEPGGHFPQKLHDIMADPIADTAPAFSPFGDPAARGGEVTLRGPNGRAFQAFIRFETVSVQTGGEGERGAPKLRTRSAVHDLTRERALEQAVRASEQYFKRFFEEAPTGIALIDASGRVEQANEALVQLLAGADWRKKSLMELIHSDDRPAYARHFAEVIRHGKAPPLTVRVSGGERPRYVTIFASRREDSAGSPGCIAHFVDSTEARRLQEQFAQSQKMQAVGLLAGGIAHDFNNLLTAMIGFCDLLLLRHRAGDQSFADIMQIKQNANRAANLVRQLLAFSRQQTLQPRVLDVTDVLGELSHLLRRLIGENIELEMIHGQDLKPVRADAGQLEQVIINLAVNARDAMPNGGKLTIKTGNVTTLEPMQRGADVMPPGAYTMLEISDTGTGIPKDILDRIFEPFFSTKEVGSGTGLGLSTVYGIVRQTDGFVFVDSEVGRGATFRIYLPEHARAPGEATQRLAGGEEDRRDLTGIGTVLLVEDEDAVRLFSARALRNKGYKVLEARSGEAALEIVSEHMNDIDLVISDVVMPRMDGPTLIKELRTRRADIRVIFISGYAEDAFRKRVDAGEEAHFLMKPFTLKQLAAKVKEVLP</sequence>
<evidence type="ECO:0000256" key="2">
    <source>
        <dbReference type="ARBA" id="ARBA00012438"/>
    </source>
</evidence>
<protein>
    <recommendedName>
        <fullName evidence="2">histidine kinase</fullName>
        <ecNumber evidence="2">2.7.13.3</ecNumber>
    </recommendedName>
</protein>
<evidence type="ECO:0000256" key="3">
    <source>
        <dbReference type="ARBA" id="ARBA00022553"/>
    </source>
</evidence>
<reference evidence="10" key="1">
    <citation type="submission" date="2023-08" db="EMBL/GenBank/DDBJ databases">
        <title>Rhodospirillaceae gen. nov., a novel taxon isolated from the Yangtze River Yuezi River estuary sludge.</title>
        <authorList>
            <person name="Ruan L."/>
        </authorList>
    </citation>
    <scope>NUCLEOTIDE SEQUENCE [LARGE SCALE GENOMIC DNA]</scope>
    <source>
        <strain evidence="10">R-7</strain>
    </source>
</reference>
<dbReference type="SMART" id="SM00091">
    <property type="entry name" value="PAS"/>
    <property type="match status" value="3"/>
</dbReference>
<keyword evidence="5" id="KW-1133">Transmembrane helix</keyword>
<dbReference type="PANTHER" id="PTHR43065">
    <property type="entry name" value="SENSOR HISTIDINE KINASE"/>
    <property type="match status" value="1"/>
</dbReference>
<dbReference type="SUPFAM" id="SSF55785">
    <property type="entry name" value="PYP-like sensor domain (PAS domain)"/>
    <property type="match status" value="3"/>
</dbReference>
<dbReference type="Gene3D" id="3.30.450.20">
    <property type="entry name" value="PAS domain"/>
    <property type="match status" value="3"/>
</dbReference>
<dbReference type="PANTHER" id="PTHR43065:SF42">
    <property type="entry name" value="TWO-COMPONENT SENSOR PPRA"/>
    <property type="match status" value="1"/>
</dbReference>
<dbReference type="InterPro" id="IPR001789">
    <property type="entry name" value="Sig_transdc_resp-reg_receiver"/>
</dbReference>
<dbReference type="InterPro" id="IPR005467">
    <property type="entry name" value="His_kinase_dom"/>
</dbReference>
<dbReference type="InterPro" id="IPR011006">
    <property type="entry name" value="CheY-like_superfamily"/>
</dbReference>
<evidence type="ECO:0000313" key="10">
    <source>
        <dbReference type="Proteomes" id="UP001230156"/>
    </source>
</evidence>
<feature type="domain" description="PAS" evidence="8">
    <location>
        <begin position="326"/>
        <end position="362"/>
    </location>
</feature>
<feature type="domain" description="PAS" evidence="8">
    <location>
        <begin position="193"/>
        <end position="233"/>
    </location>
</feature>
<comment type="catalytic activity">
    <reaction evidence="1">
        <text>ATP + protein L-histidine = ADP + protein N-phospho-L-histidine.</text>
        <dbReference type="EC" id="2.7.13.3"/>
    </reaction>
</comment>
<dbReference type="SUPFAM" id="SSF47384">
    <property type="entry name" value="Homodimeric domain of signal transducing histidine kinase"/>
    <property type="match status" value="1"/>
</dbReference>
<dbReference type="PROSITE" id="PS50109">
    <property type="entry name" value="HIS_KIN"/>
    <property type="match status" value="1"/>
</dbReference>
<feature type="transmembrane region" description="Helical" evidence="5">
    <location>
        <begin position="43"/>
        <end position="65"/>
    </location>
</feature>
<dbReference type="NCBIfam" id="TIGR00229">
    <property type="entry name" value="sensory_box"/>
    <property type="match status" value="1"/>
</dbReference>
<dbReference type="InterPro" id="IPR036097">
    <property type="entry name" value="HisK_dim/P_sf"/>
</dbReference>
<dbReference type="InterPro" id="IPR036890">
    <property type="entry name" value="HATPase_C_sf"/>
</dbReference>
<gene>
    <name evidence="9" type="ORF">Q8A70_06460</name>
</gene>
<keyword evidence="3 4" id="KW-0597">Phosphoprotein</keyword>
<dbReference type="Pfam" id="PF08448">
    <property type="entry name" value="PAS_4"/>
    <property type="match status" value="1"/>
</dbReference>
<dbReference type="Gene3D" id="1.10.287.130">
    <property type="match status" value="1"/>
</dbReference>
<dbReference type="Gene3D" id="3.30.565.10">
    <property type="entry name" value="Histidine kinase-like ATPase, C-terminal domain"/>
    <property type="match status" value="1"/>
</dbReference>
<dbReference type="SMART" id="SM00448">
    <property type="entry name" value="REC"/>
    <property type="match status" value="1"/>
</dbReference>
<dbReference type="Proteomes" id="UP001230156">
    <property type="component" value="Unassembled WGS sequence"/>
</dbReference>